<dbReference type="InterPro" id="IPR043461">
    <property type="entry name" value="LpxH-like"/>
</dbReference>
<dbReference type="OrthoDB" id="247902at2"/>
<dbReference type="AlphaFoldDB" id="A0A5C6E1T0"/>
<dbReference type="GO" id="GO:0046872">
    <property type="term" value="F:metal ion binding"/>
    <property type="evidence" value="ECO:0007669"/>
    <property type="project" value="UniProtKB-KW"/>
</dbReference>
<dbReference type="EMBL" id="SJPY01000004">
    <property type="protein sequence ID" value="TWU41611.1"/>
    <property type="molecule type" value="Genomic_DNA"/>
</dbReference>
<dbReference type="PANTHER" id="PTHR34990:SF2">
    <property type="entry name" value="BLL8164 PROTEIN"/>
    <property type="match status" value="1"/>
</dbReference>
<gene>
    <name evidence="7" type="primary">lpxH</name>
    <name evidence="7" type="ORF">Q31b_30620</name>
</gene>
<keyword evidence="1" id="KW-1003">Cell membrane</keyword>
<keyword evidence="3" id="KW-0479">Metal-binding</keyword>
<accession>A0A5C6E1T0</accession>
<dbReference type="GO" id="GO:0009245">
    <property type="term" value="P:lipid A biosynthetic process"/>
    <property type="evidence" value="ECO:0007669"/>
    <property type="project" value="TreeGrafter"/>
</dbReference>
<sequence length="298" mass="34326">MGVRQTYPSGYFLCSEDCGSGPRILAFRIIVIENGSSVELAPNAETYDLGTDMIYEWPSNRRIAQAVFVSDLHLMSTRSTAEEHAFLIEQSVQQSEVVVWGGDLFDFRWSRFKAERDSVSFAIEYLHDWLIRFPNQQFVFLRGNHDASPLFLNQLDRWADQHDRFTIAGDILRIGDVVMLHGDQIEGRGKQARFDQYRQKWAEKKRASIWRFSPYDAIVTARAHKLAAALAHRNRLTVKRLSKYLALHDLGYEQGVRRVVFGHTHRVVDGHELGGLRFYSGGAAIRHVRFEPIDIPFE</sequence>
<dbReference type="InterPro" id="IPR029052">
    <property type="entry name" value="Metallo-depent_PP-like"/>
</dbReference>
<dbReference type="GO" id="GO:0016020">
    <property type="term" value="C:membrane"/>
    <property type="evidence" value="ECO:0007669"/>
    <property type="project" value="GOC"/>
</dbReference>
<evidence type="ECO:0000256" key="3">
    <source>
        <dbReference type="ARBA" id="ARBA00022723"/>
    </source>
</evidence>
<name>A0A5C6E1T0_9BACT</name>
<proteinExistence type="predicted"/>
<dbReference type="SUPFAM" id="SSF56300">
    <property type="entry name" value="Metallo-dependent phosphatases"/>
    <property type="match status" value="1"/>
</dbReference>
<evidence type="ECO:0000313" key="8">
    <source>
        <dbReference type="Proteomes" id="UP000315471"/>
    </source>
</evidence>
<evidence type="ECO:0000256" key="2">
    <source>
        <dbReference type="ARBA" id="ARBA00022519"/>
    </source>
</evidence>
<evidence type="ECO:0000259" key="6">
    <source>
        <dbReference type="Pfam" id="PF00149"/>
    </source>
</evidence>
<organism evidence="7 8">
    <name type="scientific">Novipirellula aureliae</name>
    <dbReference type="NCBI Taxonomy" id="2527966"/>
    <lineage>
        <taxon>Bacteria</taxon>
        <taxon>Pseudomonadati</taxon>
        <taxon>Planctomycetota</taxon>
        <taxon>Planctomycetia</taxon>
        <taxon>Pirellulales</taxon>
        <taxon>Pirellulaceae</taxon>
        <taxon>Novipirellula</taxon>
    </lineage>
</organism>
<dbReference type="Proteomes" id="UP000315471">
    <property type="component" value="Unassembled WGS sequence"/>
</dbReference>
<dbReference type="InterPro" id="IPR004843">
    <property type="entry name" value="Calcineurin-like_PHP"/>
</dbReference>
<reference evidence="7 8" key="1">
    <citation type="submission" date="2019-02" db="EMBL/GenBank/DDBJ databases">
        <title>Deep-cultivation of Planctomycetes and their phenomic and genomic characterization uncovers novel biology.</title>
        <authorList>
            <person name="Wiegand S."/>
            <person name="Jogler M."/>
            <person name="Boedeker C."/>
            <person name="Pinto D."/>
            <person name="Vollmers J."/>
            <person name="Rivas-Marin E."/>
            <person name="Kohn T."/>
            <person name="Peeters S.H."/>
            <person name="Heuer A."/>
            <person name="Rast P."/>
            <person name="Oberbeckmann S."/>
            <person name="Bunk B."/>
            <person name="Jeske O."/>
            <person name="Meyerdierks A."/>
            <person name="Storesund J.E."/>
            <person name="Kallscheuer N."/>
            <person name="Luecker S."/>
            <person name="Lage O.M."/>
            <person name="Pohl T."/>
            <person name="Merkel B.J."/>
            <person name="Hornburger P."/>
            <person name="Mueller R.-W."/>
            <person name="Bruemmer F."/>
            <person name="Labrenz M."/>
            <person name="Spormann A.M."/>
            <person name="Op Den Camp H."/>
            <person name="Overmann J."/>
            <person name="Amann R."/>
            <person name="Jetten M.S.M."/>
            <person name="Mascher T."/>
            <person name="Medema M.H."/>
            <person name="Devos D.P."/>
            <person name="Kaster A.-K."/>
            <person name="Ovreas L."/>
            <person name="Rohde M."/>
            <person name="Galperin M.Y."/>
            <person name="Jogler C."/>
        </authorList>
    </citation>
    <scope>NUCLEOTIDE SEQUENCE [LARGE SCALE GENOMIC DNA]</scope>
    <source>
        <strain evidence="7 8">Q31b</strain>
    </source>
</reference>
<feature type="domain" description="Calcineurin-like phosphoesterase" evidence="6">
    <location>
        <begin position="67"/>
        <end position="266"/>
    </location>
</feature>
<keyword evidence="4" id="KW-0472">Membrane</keyword>
<dbReference type="Pfam" id="PF00149">
    <property type="entry name" value="Metallophos"/>
    <property type="match status" value="1"/>
</dbReference>
<keyword evidence="7" id="KW-0378">Hydrolase</keyword>
<evidence type="ECO:0000256" key="1">
    <source>
        <dbReference type="ARBA" id="ARBA00022475"/>
    </source>
</evidence>
<evidence type="ECO:0000313" key="7">
    <source>
        <dbReference type="EMBL" id="TWU41611.1"/>
    </source>
</evidence>
<evidence type="ECO:0000256" key="4">
    <source>
        <dbReference type="ARBA" id="ARBA00023136"/>
    </source>
</evidence>
<keyword evidence="2" id="KW-0997">Cell inner membrane</keyword>
<dbReference type="PANTHER" id="PTHR34990">
    <property type="entry name" value="UDP-2,3-DIACYLGLUCOSAMINE HYDROLASE-RELATED"/>
    <property type="match status" value="1"/>
</dbReference>
<dbReference type="GO" id="GO:0008758">
    <property type="term" value="F:UDP-2,3-diacylglucosamine hydrolase activity"/>
    <property type="evidence" value="ECO:0007669"/>
    <property type="project" value="TreeGrafter"/>
</dbReference>
<keyword evidence="8" id="KW-1185">Reference proteome</keyword>
<dbReference type="RefSeq" id="WP_146600388.1">
    <property type="nucleotide sequence ID" value="NZ_SJPY01000004.1"/>
</dbReference>
<keyword evidence="5" id="KW-0464">Manganese</keyword>
<protein>
    <submittedName>
        <fullName evidence="7">UDP-2,3-diacylglucosamine hydrolase</fullName>
        <ecNumber evidence="7">3.6.1.54</ecNumber>
    </submittedName>
</protein>
<comment type="caution">
    <text evidence="7">The sequence shown here is derived from an EMBL/GenBank/DDBJ whole genome shotgun (WGS) entry which is preliminary data.</text>
</comment>
<dbReference type="Gene3D" id="3.60.21.10">
    <property type="match status" value="1"/>
</dbReference>
<dbReference type="EC" id="3.6.1.54" evidence="7"/>
<evidence type="ECO:0000256" key="5">
    <source>
        <dbReference type="ARBA" id="ARBA00023211"/>
    </source>
</evidence>